<name>A0A815X1S8_ADIRI</name>
<dbReference type="EMBL" id="CAJNOJ010001276">
    <property type="protein sequence ID" value="CAF1548264.1"/>
    <property type="molecule type" value="Genomic_DNA"/>
</dbReference>
<protein>
    <submittedName>
        <fullName evidence="2">Uncharacterized protein</fullName>
    </submittedName>
</protein>
<feature type="region of interest" description="Disordered" evidence="1">
    <location>
        <begin position="161"/>
        <end position="299"/>
    </location>
</feature>
<evidence type="ECO:0000313" key="3">
    <source>
        <dbReference type="Proteomes" id="UP000663852"/>
    </source>
</evidence>
<proteinExistence type="predicted"/>
<reference evidence="2" key="1">
    <citation type="submission" date="2021-02" db="EMBL/GenBank/DDBJ databases">
        <authorList>
            <person name="Nowell W R."/>
        </authorList>
    </citation>
    <scope>NUCLEOTIDE SEQUENCE</scope>
</reference>
<organism evidence="2 3">
    <name type="scientific">Adineta ricciae</name>
    <name type="common">Rotifer</name>
    <dbReference type="NCBI Taxonomy" id="249248"/>
    <lineage>
        <taxon>Eukaryota</taxon>
        <taxon>Metazoa</taxon>
        <taxon>Spiralia</taxon>
        <taxon>Gnathifera</taxon>
        <taxon>Rotifera</taxon>
        <taxon>Eurotatoria</taxon>
        <taxon>Bdelloidea</taxon>
        <taxon>Adinetida</taxon>
        <taxon>Adinetidae</taxon>
        <taxon>Adineta</taxon>
    </lineage>
</organism>
<sequence>MEENKVVIFTQPSKIISTAPVLNNEDGQQTTRGVGDAVLTALIPFSGEFSPEQVRRGLRGPILSDPPAAIWRRTTFTHTTSDGAFCLYACERTGQAMWVPSGDYFVADRPRGVQPAGTVMDYLLSQRRQVELSSGYGITHVKYTKPREDGNIRRARRHMLGMRGVPSGNMVSRPPHRHNPIARPQPSAPGAGSQKTSERLDKLLENFPKDKVDGDANEEEGEGEEADAEEEEKLEPLSSPTFPKPVNVNGGNNVNPSDVQNEDVDDGLGGVYTQKVLPPQPPSSSSSLSQEQKKSTDKKGSELYLKYIEISKERALLESEKELFFLAEQSVRETPFVVQEAQTLATVLRQDFVLQV</sequence>
<dbReference type="AlphaFoldDB" id="A0A815X1S8"/>
<feature type="compositionally biased region" description="Basic and acidic residues" evidence="1">
    <location>
        <begin position="196"/>
        <end position="214"/>
    </location>
</feature>
<feature type="compositionally biased region" description="Acidic residues" evidence="1">
    <location>
        <begin position="215"/>
        <end position="233"/>
    </location>
</feature>
<evidence type="ECO:0000313" key="2">
    <source>
        <dbReference type="EMBL" id="CAF1548264.1"/>
    </source>
</evidence>
<dbReference type="Proteomes" id="UP000663852">
    <property type="component" value="Unassembled WGS sequence"/>
</dbReference>
<evidence type="ECO:0000256" key="1">
    <source>
        <dbReference type="SAM" id="MobiDB-lite"/>
    </source>
</evidence>
<gene>
    <name evidence="2" type="ORF">EDS130_LOCUS45814</name>
</gene>
<comment type="caution">
    <text evidence="2">The sequence shown here is derived from an EMBL/GenBank/DDBJ whole genome shotgun (WGS) entry which is preliminary data.</text>
</comment>
<feature type="compositionally biased region" description="Low complexity" evidence="1">
    <location>
        <begin position="246"/>
        <end position="255"/>
    </location>
</feature>
<accession>A0A815X1S8</accession>